<proteinExistence type="predicted"/>
<evidence type="ECO:0000313" key="3">
    <source>
        <dbReference type="EMBL" id="OLP79157.1"/>
    </source>
</evidence>
<protein>
    <submittedName>
        <fullName evidence="3">Uncharacterized protein</fullName>
    </submittedName>
</protein>
<evidence type="ECO:0000256" key="2">
    <source>
        <dbReference type="SAM" id="Phobius"/>
    </source>
</evidence>
<evidence type="ECO:0000313" key="4">
    <source>
        <dbReference type="Proteomes" id="UP000186817"/>
    </source>
</evidence>
<keyword evidence="4" id="KW-1185">Reference proteome</keyword>
<dbReference type="EMBL" id="LSRX01001517">
    <property type="protein sequence ID" value="OLP79157.1"/>
    <property type="molecule type" value="Genomic_DNA"/>
</dbReference>
<organism evidence="3 4">
    <name type="scientific">Symbiodinium microadriaticum</name>
    <name type="common">Dinoflagellate</name>
    <name type="synonym">Zooxanthella microadriatica</name>
    <dbReference type="NCBI Taxonomy" id="2951"/>
    <lineage>
        <taxon>Eukaryota</taxon>
        <taxon>Sar</taxon>
        <taxon>Alveolata</taxon>
        <taxon>Dinophyceae</taxon>
        <taxon>Suessiales</taxon>
        <taxon>Symbiodiniaceae</taxon>
        <taxon>Symbiodinium</taxon>
    </lineage>
</organism>
<accession>A0A1Q9C8G3</accession>
<feature type="transmembrane region" description="Helical" evidence="2">
    <location>
        <begin position="94"/>
        <end position="118"/>
    </location>
</feature>
<keyword evidence="2" id="KW-0812">Transmembrane</keyword>
<gene>
    <name evidence="3" type="ORF">AK812_SmicGene40584</name>
</gene>
<evidence type="ECO:0000256" key="1">
    <source>
        <dbReference type="SAM" id="MobiDB-lite"/>
    </source>
</evidence>
<name>A0A1Q9C8G3_SYMMI</name>
<dbReference type="AlphaFoldDB" id="A0A1Q9C8G3"/>
<keyword evidence="2" id="KW-1133">Transmembrane helix</keyword>
<dbReference type="Proteomes" id="UP000186817">
    <property type="component" value="Unassembled WGS sequence"/>
</dbReference>
<feature type="region of interest" description="Disordered" evidence="1">
    <location>
        <begin position="26"/>
        <end position="57"/>
    </location>
</feature>
<keyword evidence="2" id="KW-0472">Membrane</keyword>
<comment type="caution">
    <text evidence="3">The sequence shown here is derived from an EMBL/GenBank/DDBJ whole genome shotgun (WGS) entry which is preliminary data.</text>
</comment>
<sequence>MAIFEAFVHEQSCHFPWLAETGVSHVNKRGRASTATKAAPDPKKKKKKEKQAAKNEKQACYTDAVETAFTAPLAGLALSIPSNGSIKLKQQQYFMINSTLVNDLLLAIGSILFVIFYLRARFTA</sequence>
<reference evidence="3 4" key="1">
    <citation type="submission" date="2016-02" db="EMBL/GenBank/DDBJ databases">
        <title>Genome analysis of coral dinoflagellate symbionts highlights evolutionary adaptations to a symbiotic lifestyle.</title>
        <authorList>
            <person name="Aranda M."/>
            <person name="Li Y."/>
            <person name="Liew Y.J."/>
            <person name="Baumgarten S."/>
            <person name="Simakov O."/>
            <person name="Wilson M."/>
            <person name="Piel J."/>
            <person name="Ashoor H."/>
            <person name="Bougouffa S."/>
            <person name="Bajic V.B."/>
            <person name="Ryu T."/>
            <person name="Ravasi T."/>
            <person name="Bayer T."/>
            <person name="Micklem G."/>
            <person name="Kim H."/>
            <person name="Bhak J."/>
            <person name="Lajeunesse T.C."/>
            <person name="Voolstra C.R."/>
        </authorList>
    </citation>
    <scope>NUCLEOTIDE SEQUENCE [LARGE SCALE GENOMIC DNA]</scope>
    <source>
        <strain evidence="3 4">CCMP2467</strain>
    </source>
</reference>